<dbReference type="SUPFAM" id="SSF50156">
    <property type="entry name" value="PDZ domain-like"/>
    <property type="match status" value="1"/>
</dbReference>
<dbReference type="NCBIfam" id="TIGR02860">
    <property type="entry name" value="spore_IV_B"/>
    <property type="match status" value="1"/>
</dbReference>
<dbReference type="Proteomes" id="UP000199668">
    <property type="component" value="Unassembled WGS sequence"/>
</dbReference>
<dbReference type="Gene3D" id="2.30.42.10">
    <property type="match status" value="1"/>
</dbReference>
<accession>A0A1I4JQV9</accession>
<feature type="region of interest" description="Disordered" evidence="1">
    <location>
        <begin position="237"/>
        <end position="262"/>
    </location>
</feature>
<dbReference type="EMBL" id="FOTY01000003">
    <property type="protein sequence ID" value="SFL68613.1"/>
    <property type="molecule type" value="Genomic_DNA"/>
</dbReference>
<dbReference type="Pfam" id="PF17820">
    <property type="entry name" value="PDZ_6"/>
    <property type="match status" value="1"/>
</dbReference>
<reference evidence="4 5" key="1">
    <citation type="submission" date="2016-10" db="EMBL/GenBank/DDBJ databases">
        <authorList>
            <person name="de Groot N.N."/>
        </authorList>
    </citation>
    <scope>NUCLEOTIDE SEQUENCE [LARGE SCALE GENOMIC DNA]</scope>
    <source>
        <strain evidence="4 5">CGMCC 1.6134</strain>
    </source>
</reference>
<dbReference type="AlphaFoldDB" id="A0A1I4JQV9"/>
<feature type="domain" description="Peptidase S55" evidence="3">
    <location>
        <begin position="167"/>
        <end position="403"/>
    </location>
</feature>
<evidence type="ECO:0000313" key="5">
    <source>
        <dbReference type="Proteomes" id="UP000199668"/>
    </source>
</evidence>
<dbReference type="OrthoDB" id="9765242at2"/>
<dbReference type="STRING" id="266892.SAMN04488054_103287"/>
<organism evidence="4 5">
    <name type="scientific">Salibacterium qingdaonense</name>
    <dbReference type="NCBI Taxonomy" id="266892"/>
    <lineage>
        <taxon>Bacteria</taxon>
        <taxon>Bacillati</taxon>
        <taxon>Bacillota</taxon>
        <taxon>Bacilli</taxon>
        <taxon>Bacillales</taxon>
        <taxon>Bacillaceae</taxon>
    </lineage>
</organism>
<dbReference type="InterPro" id="IPR041489">
    <property type="entry name" value="PDZ_6"/>
</dbReference>
<dbReference type="InterPro" id="IPR008763">
    <property type="entry name" value="Peptidase_S55"/>
</dbReference>
<dbReference type="RefSeq" id="WP_090925832.1">
    <property type="nucleotide sequence ID" value="NZ_FOTY01000003.1"/>
</dbReference>
<keyword evidence="5" id="KW-1185">Reference proteome</keyword>
<dbReference type="Pfam" id="PF05580">
    <property type="entry name" value="Peptidase_S55"/>
    <property type="match status" value="1"/>
</dbReference>
<sequence length="404" mass="43756">MDWGRRAAGLFLLALFAALLMNDSVQSYLKIPNHVTTFEKAADYIESTGKTNDVEWNVTDITPSSAAVKAGELPAKRTEISKIPELRVIPGGHSIGLKLQSKGVMIIGFHNISSNERRYSPAEEAGLKAGDQIIEMNGEKVRNLEDVVRMVENKDENKIKVKVKREEETLERKIPLHEGKNGKVMGAYIRNAASGIGTLSFYEPEDGKFGALGHVIADADTNKPISVDDGAIMKSNVTSIERGSDGNPGEKQASLSGEKEPLGSVTKNTSFGVFGTLTPDKIDHREPMPVAFADEVKTGPAQILTVLEGDKVEAFDIEIVQSMPQMKAASKGMVIKVKDEELMEKTGGIIQGMSGSPIIQEGKIAGAVTHVFVNDSSSGYACHIEWMLEEAGIDTFQEQRNNAA</sequence>
<evidence type="ECO:0000259" key="3">
    <source>
        <dbReference type="PROSITE" id="PS51494"/>
    </source>
</evidence>
<dbReference type="InterPro" id="IPR001478">
    <property type="entry name" value="PDZ"/>
</dbReference>
<dbReference type="InterPro" id="IPR014219">
    <property type="entry name" value="SpoIVB"/>
</dbReference>
<name>A0A1I4JQV9_9BACI</name>
<feature type="domain" description="PDZ" evidence="2">
    <location>
        <begin position="83"/>
        <end position="144"/>
    </location>
</feature>
<evidence type="ECO:0000259" key="2">
    <source>
        <dbReference type="PROSITE" id="PS50106"/>
    </source>
</evidence>
<evidence type="ECO:0000313" key="4">
    <source>
        <dbReference type="EMBL" id="SFL68613.1"/>
    </source>
</evidence>
<evidence type="ECO:0000256" key="1">
    <source>
        <dbReference type="SAM" id="MobiDB-lite"/>
    </source>
</evidence>
<dbReference type="InterPro" id="IPR036034">
    <property type="entry name" value="PDZ_sf"/>
</dbReference>
<dbReference type="PROSITE" id="PS50106">
    <property type="entry name" value="PDZ"/>
    <property type="match status" value="1"/>
</dbReference>
<dbReference type="PROSITE" id="PS51494">
    <property type="entry name" value="SPOIVB"/>
    <property type="match status" value="1"/>
</dbReference>
<proteinExistence type="predicted"/>
<protein>
    <submittedName>
        <fullName evidence="4">Stage IV sporulation protein B</fullName>
    </submittedName>
</protein>
<gene>
    <name evidence="4" type="ORF">SAMN04488054_103287</name>
</gene>
<dbReference type="SMART" id="SM00228">
    <property type="entry name" value="PDZ"/>
    <property type="match status" value="1"/>
</dbReference>